<sequence length="86" mass="9842">MFAGTRTNIDDIVRDLDGLFVMFDNKHGVTQFTETHQCVDESLVVTLMESDRWLVEHIKHADQARPNLRCKTNALCFAASKSRCRS</sequence>
<evidence type="ECO:0000313" key="2">
    <source>
        <dbReference type="EMBL" id="CAB4995359.1"/>
    </source>
</evidence>
<organism evidence="2">
    <name type="scientific">freshwater metagenome</name>
    <dbReference type="NCBI Taxonomy" id="449393"/>
    <lineage>
        <taxon>unclassified sequences</taxon>
        <taxon>metagenomes</taxon>
        <taxon>ecological metagenomes</taxon>
    </lineage>
</organism>
<evidence type="ECO:0000313" key="1">
    <source>
        <dbReference type="EMBL" id="CAB4813529.1"/>
    </source>
</evidence>
<gene>
    <name evidence="1" type="ORF">UFOPK3010_01295</name>
    <name evidence="2" type="ORF">UFOPK3927_01552</name>
</gene>
<accession>A0A6J7NX05</accession>
<protein>
    <submittedName>
        <fullName evidence="2">Unannotated protein</fullName>
    </submittedName>
</protein>
<dbReference type="AntiFam" id="ANF00159">
    <property type="entry name" value="Shadow ORF (opposite uvrA)"/>
</dbReference>
<reference evidence="2" key="1">
    <citation type="submission" date="2020-05" db="EMBL/GenBank/DDBJ databases">
        <authorList>
            <person name="Chiriac C."/>
            <person name="Salcher M."/>
            <person name="Ghai R."/>
            <person name="Kavagutti S V."/>
        </authorList>
    </citation>
    <scope>NUCLEOTIDE SEQUENCE</scope>
</reference>
<proteinExistence type="predicted"/>
<dbReference type="EMBL" id="CAFBOK010000217">
    <property type="protein sequence ID" value="CAB4995359.1"/>
    <property type="molecule type" value="Genomic_DNA"/>
</dbReference>
<name>A0A6J7NX05_9ZZZZ</name>
<dbReference type="EMBL" id="CAFAAM010000198">
    <property type="protein sequence ID" value="CAB4813529.1"/>
    <property type="molecule type" value="Genomic_DNA"/>
</dbReference>
<dbReference type="AlphaFoldDB" id="A0A6J7NX05"/>